<dbReference type="EMBL" id="LKHV01000005">
    <property type="protein sequence ID" value="KRG18804.1"/>
    <property type="molecule type" value="Genomic_DNA"/>
</dbReference>
<dbReference type="GO" id="GO:0045259">
    <property type="term" value="C:proton-transporting ATP synthase complex"/>
    <property type="evidence" value="ECO:0007669"/>
    <property type="project" value="UniProtKB-KW"/>
</dbReference>
<dbReference type="AlphaFoldDB" id="A0A0Q9YPX3"/>
<comment type="function">
    <text evidence="1 12">Produces ATP from ADP in the presence of a proton gradient across the membrane. The gamma chain is believed to be important in regulating ATPase activity and the flow of protons through the CF(0) complex.</text>
</comment>
<evidence type="ECO:0000313" key="13">
    <source>
        <dbReference type="EMBL" id="KRG18804.1"/>
    </source>
</evidence>
<keyword evidence="8 12" id="KW-0406">Ion transport</keyword>
<evidence type="ECO:0000256" key="10">
    <source>
        <dbReference type="ARBA" id="ARBA00023196"/>
    </source>
</evidence>
<dbReference type="InterPro" id="IPR023632">
    <property type="entry name" value="ATP_synth_F1_gsu_CS"/>
</dbReference>
<evidence type="ECO:0000256" key="3">
    <source>
        <dbReference type="ARBA" id="ARBA00007681"/>
    </source>
</evidence>
<keyword evidence="6 12" id="KW-1003">Cell membrane</keyword>
<organism evidence="13">
    <name type="scientific">Candidatus Berkiella cookevillensis</name>
    <dbReference type="NCBI Taxonomy" id="437022"/>
    <lineage>
        <taxon>Bacteria</taxon>
        <taxon>Pseudomonadati</taxon>
        <taxon>Pseudomonadota</taxon>
        <taxon>Gammaproteobacteria</taxon>
        <taxon>Candidatus Berkiellales</taxon>
        <taxon>Candidatus Berkiellaceae</taxon>
        <taxon>Candidatus Berkiella</taxon>
    </lineage>
</organism>
<comment type="subcellular location">
    <subcellularLocation>
        <location evidence="12">Cell membrane</location>
        <topology evidence="12">Peripheral membrane protein</topology>
    </subcellularLocation>
    <subcellularLocation>
        <location evidence="2">Membrane</location>
        <topology evidence="2">Peripheral membrane protein</topology>
    </subcellularLocation>
</comment>
<evidence type="ECO:0000313" key="14">
    <source>
        <dbReference type="EMBL" id="MCS5709719.1"/>
    </source>
</evidence>
<evidence type="ECO:0000256" key="11">
    <source>
        <dbReference type="ARBA" id="ARBA00023310"/>
    </source>
</evidence>
<dbReference type="GO" id="GO:0005886">
    <property type="term" value="C:plasma membrane"/>
    <property type="evidence" value="ECO:0007669"/>
    <property type="project" value="UniProtKB-SubCell"/>
</dbReference>
<dbReference type="GO" id="GO:0042777">
    <property type="term" value="P:proton motive force-driven plasma membrane ATP synthesis"/>
    <property type="evidence" value="ECO:0007669"/>
    <property type="project" value="UniProtKB-UniRule"/>
</dbReference>
<reference evidence="13" key="1">
    <citation type="submission" date="2015-09" db="EMBL/GenBank/DDBJ databases">
        <title>Draft Genome Sequences of Two Novel Amoeba-resistant Intranuclear Bacteria, Candidatus Berkiella cookevillensis and Candidatus Berkiella aquae.</title>
        <authorList>
            <person name="Mehari Y.T."/>
            <person name="Arivett B.A."/>
            <person name="Farone A.L."/>
            <person name="Gunderson J.H."/>
            <person name="Farone M.B."/>
        </authorList>
    </citation>
    <scope>NUCLEOTIDE SEQUENCE [LARGE SCALE GENOMIC DNA]</scope>
    <source>
        <strain evidence="13">CC99</strain>
    </source>
</reference>
<dbReference type="InterPro" id="IPR000131">
    <property type="entry name" value="ATP_synth_F1_gsu"/>
</dbReference>
<evidence type="ECO:0000256" key="9">
    <source>
        <dbReference type="ARBA" id="ARBA00023136"/>
    </source>
</evidence>
<gene>
    <name evidence="12 13" type="primary">atpG</name>
    <name evidence="14" type="ORF">CC99x_012505</name>
    <name evidence="13" type="ORF">CC99x_01285</name>
</gene>
<dbReference type="Gene3D" id="1.10.287.80">
    <property type="entry name" value="ATP synthase, gamma subunit, helix hairpin domain"/>
    <property type="match status" value="2"/>
</dbReference>
<dbReference type="PRINTS" id="PR00126">
    <property type="entry name" value="ATPASEGAMMA"/>
</dbReference>
<evidence type="ECO:0000313" key="15">
    <source>
        <dbReference type="Proteomes" id="UP000051494"/>
    </source>
</evidence>
<dbReference type="EMBL" id="LKHV02000001">
    <property type="protein sequence ID" value="MCS5709719.1"/>
    <property type="molecule type" value="Genomic_DNA"/>
</dbReference>
<keyword evidence="7 12" id="KW-0375">Hydrogen ion transport</keyword>
<evidence type="ECO:0000256" key="5">
    <source>
        <dbReference type="ARBA" id="ARBA00022448"/>
    </source>
</evidence>
<dbReference type="NCBIfam" id="NF004144">
    <property type="entry name" value="PRK05621.1-1"/>
    <property type="match status" value="1"/>
</dbReference>
<evidence type="ECO:0000256" key="4">
    <source>
        <dbReference type="ARBA" id="ARBA00011648"/>
    </source>
</evidence>
<keyword evidence="11 12" id="KW-0066">ATP synthesis</keyword>
<dbReference type="Pfam" id="PF00231">
    <property type="entry name" value="ATP-synt"/>
    <property type="match status" value="1"/>
</dbReference>
<dbReference type="OrthoDB" id="9812769at2"/>
<reference evidence="14" key="3">
    <citation type="submission" date="2021-06" db="EMBL/GenBank/DDBJ databases">
        <title>Genomic Description and Analysis of Intracellular Bacteria, Candidatus Berkiella cookevillensis and Candidatus Berkiella aquae.</title>
        <authorList>
            <person name="Kidane D.T."/>
            <person name="Mehari Y.T."/>
            <person name="Rice F.C."/>
            <person name="Arivett B.A."/>
            <person name="Farone A.L."/>
            <person name="Berk S.G."/>
            <person name="Farone M.B."/>
        </authorList>
    </citation>
    <scope>NUCLEOTIDE SEQUENCE</scope>
    <source>
        <strain evidence="14">CC99</strain>
    </source>
</reference>
<dbReference type="HAMAP" id="MF_00815">
    <property type="entry name" value="ATP_synth_gamma_bact"/>
    <property type="match status" value="1"/>
</dbReference>
<evidence type="ECO:0000256" key="12">
    <source>
        <dbReference type="HAMAP-Rule" id="MF_00815"/>
    </source>
</evidence>
<evidence type="ECO:0000256" key="8">
    <source>
        <dbReference type="ARBA" id="ARBA00023065"/>
    </source>
</evidence>
<dbReference type="PANTHER" id="PTHR11693">
    <property type="entry name" value="ATP SYNTHASE GAMMA CHAIN"/>
    <property type="match status" value="1"/>
</dbReference>
<dbReference type="SUPFAM" id="SSF52943">
    <property type="entry name" value="ATP synthase (F1-ATPase), gamma subunit"/>
    <property type="match status" value="1"/>
</dbReference>
<evidence type="ECO:0000256" key="2">
    <source>
        <dbReference type="ARBA" id="ARBA00004170"/>
    </source>
</evidence>
<proteinExistence type="inferred from homology"/>
<reference evidence="14" key="2">
    <citation type="journal article" date="2016" name="Genome Announc.">
        <title>Draft Genome Sequences of Two Novel Amoeba-Resistant Intranuclear Bacteria, 'Candidatus Berkiella cookevillensis' and 'Candidatus Berkiella aquae'.</title>
        <authorList>
            <person name="Mehari Y.T."/>
            <person name="Arivett B.A."/>
            <person name="Farone A.L."/>
            <person name="Gunderson J.H."/>
            <person name="Farone M.B."/>
        </authorList>
    </citation>
    <scope>NUCLEOTIDE SEQUENCE</scope>
    <source>
        <strain evidence="14">CC99</strain>
    </source>
</reference>
<dbReference type="InterPro" id="IPR035968">
    <property type="entry name" value="ATP_synth_F1_ATPase_gsu"/>
</dbReference>
<dbReference type="RefSeq" id="WP_057624391.1">
    <property type="nucleotide sequence ID" value="NZ_LKHV02000001.1"/>
</dbReference>
<evidence type="ECO:0000256" key="6">
    <source>
        <dbReference type="ARBA" id="ARBA00022475"/>
    </source>
</evidence>
<dbReference type="NCBIfam" id="TIGR01146">
    <property type="entry name" value="ATPsyn_F1gamma"/>
    <property type="match status" value="1"/>
</dbReference>
<dbReference type="GO" id="GO:0005524">
    <property type="term" value="F:ATP binding"/>
    <property type="evidence" value="ECO:0007669"/>
    <property type="project" value="UniProtKB-UniRule"/>
</dbReference>
<keyword evidence="9 12" id="KW-0472">Membrane</keyword>
<comment type="caution">
    <text evidence="13">The sequence shown here is derived from an EMBL/GenBank/DDBJ whole genome shotgun (WGS) entry which is preliminary data.</text>
</comment>
<dbReference type="STRING" id="437022.CC99x_01285"/>
<dbReference type="PROSITE" id="PS00153">
    <property type="entry name" value="ATPASE_GAMMA"/>
    <property type="match status" value="1"/>
</dbReference>
<evidence type="ECO:0000256" key="1">
    <source>
        <dbReference type="ARBA" id="ARBA00003456"/>
    </source>
</evidence>
<dbReference type="PANTHER" id="PTHR11693:SF22">
    <property type="entry name" value="ATP SYNTHASE SUBUNIT GAMMA, MITOCHONDRIAL"/>
    <property type="match status" value="1"/>
</dbReference>
<dbReference type="Gene3D" id="3.40.1380.10">
    <property type="match status" value="1"/>
</dbReference>
<dbReference type="FunFam" id="1.10.287.80:FF:000005">
    <property type="entry name" value="ATP synthase gamma chain"/>
    <property type="match status" value="1"/>
</dbReference>
<comment type="subunit">
    <text evidence="4 12">F-type ATPases have 2 components, CF(1) - the catalytic core - and CF(0) - the membrane proton channel. CF(1) has five subunits: alpha(3), beta(3), gamma(1), delta(1), epsilon(1). CF(0) has three main subunits: a, b and c.</text>
</comment>
<keyword evidence="15" id="KW-1185">Reference proteome</keyword>
<keyword evidence="10 12" id="KW-0139">CF(1)</keyword>
<keyword evidence="5 12" id="KW-0813">Transport</keyword>
<dbReference type="Proteomes" id="UP000051494">
    <property type="component" value="Unassembled WGS sequence"/>
</dbReference>
<dbReference type="PATRIC" id="fig|1590042.3.peg.1303"/>
<protein>
    <recommendedName>
        <fullName evidence="12">ATP synthase gamma chain</fullName>
    </recommendedName>
    <alternativeName>
        <fullName evidence="12">ATP synthase F1 sector gamma subunit</fullName>
    </alternativeName>
    <alternativeName>
        <fullName evidence="12">F-ATPase gamma subunit</fullName>
    </alternativeName>
</protein>
<comment type="similarity">
    <text evidence="3 12">Belongs to the ATPase gamma chain family.</text>
</comment>
<name>A0A0Q9YPX3_9GAMM</name>
<sequence length="291" mass="32729">MSGAKEIRTKIKSIKSTQKITRAMEMVAASKMRKAQQRMNEARPYAEKIATVISHVAHSQPEYRHPYMISREEKNVGIILLSSDRGLCGGLNANMFRYLLQECERFEKEGKKVSFCAIGSKAEGFLKRFKVPILASASKIGDHPEIADVIGPVGAMLKSYDDRKLDSLYIYHNQFLNTMSQKPVIKKVLPIVPDNVNFNVEPSKSKFWDYIYEPDAKELLDLLLTRFLESQVYHAIVENFACEQSARMIAMKSASENAGELIDSLQLVYNKARQSAITQELSEIVSGAAAV</sequence>
<dbReference type="GO" id="GO:0046933">
    <property type="term" value="F:proton-transporting ATP synthase activity, rotational mechanism"/>
    <property type="evidence" value="ECO:0007669"/>
    <property type="project" value="UniProtKB-UniRule"/>
</dbReference>
<dbReference type="CDD" id="cd12151">
    <property type="entry name" value="F1-ATPase_gamma"/>
    <property type="match status" value="1"/>
</dbReference>
<evidence type="ECO:0000256" key="7">
    <source>
        <dbReference type="ARBA" id="ARBA00022781"/>
    </source>
</evidence>
<accession>A0A0Q9YPX3</accession>